<keyword evidence="2" id="KW-1185">Reference proteome</keyword>
<protein>
    <submittedName>
        <fullName evidence="1">Uncharacterized protein</fullName>
    </submittedName>
</protein>
<evidence type="ECO:0000313" key="1">
    <source>
        <dbReference type="EMBL" id="KAJ1368633.1"/>
    </source>
</evidence>
<proteinExistence type="predicted"/>
<organism evidence="1 2">
    <name type="scientific">Parelaphostrongylus tenuis</name>
    <name type="common">Meningeal worm</name>
    <dbReference type="NCBI Taxonomy" id="148309"/>
    <lineage>
        <taxon>Eukaryota</taxon>
        <taxon>Metazoa</taxon>
        <taxon>Ecdysozoa</taxon>
        <taxon>Nematoda</taxon>
        <taxon>Chromadorea</taxon>
        <taxon>Rhabditida</taxon>
        <taxon>Rhabditina</taxon>
        <taxon>Rhabditomorpha</taxon>
        <taxon>Strongyloidea</taxon>
        <taxon>Metastrongylidae</taxon>
        <taxon>Parelaphostrongylus</taxon>
    </lineage>
</organism>
<evidence type="ECO:0000313" key="2">
    <source>
        <dbReference type="Proteomes" id="UP001196413"/>
    </source>
</evidence>
<dbReference type="AlphaFoldDB" id="A0AAD5WGE0"/>
<comment type="caution">
    <text evidence="1">The sequence shown here is derived from an EMBL/GenBank/DDBJ whole genome shotgun (WGS) entry which is preliminary data.</text>
</comment>
<accession>A0AAD5WGE0</accession>
<reference evidence="1" key="1">
    <citation type="submission" date="2021-06" db="EMBL/GenBank/DDBJ databases">
        <title>Parelaphostrongylus tenuis whole genome reference sequence.</title>
        <authorList>
            <person name="Garwood T.J."/>
            <person name="Larsen P.A."/>
            <person name="Fountain-Jones N.M."/>
            <person name="Garbe J.R."/>
            <person name="Macchietto M.G."/>
            <person name="Kania S.A."/>
            <person name="Gerhold R.W."/>
            <person name="Richards J.E."/>
            <person name="Wolf T.M."/>
        </authorList>
    </citation>
    <scope>NUCLEOTIDE SEQUENCE</scope>
    <source>
        <strain evidence="1">MNPRO001-30</strain>
        <tissue evidence="1">Meninges</tissue>
    </source>
</reference>
<dbReference type="EMBL" id="JAHQIW010006258">
    <property type="protein sequence ID" value="KAJ1368633.1"/>
    <property type="molecule type" value="Genomic_DNA"/>
</dbReference>
<sequence>CEVWHCFAGTACTFDKAVSGTFPSIVDSVQLLALKFGIAILNKSEIQDTLETPPNADRQLLPNVF</sequence>
<feature type="non-terminal residue" evidence="1">
    <location>
        <position position="1"/>
    </location>
</feature>
<gene>
    <name evidence="1" type="ORF">KIN20_029845</name>
</gene>
<dbReference type="Proteomes" id="UP001196413">
    <property type="component" value="Unassembled WGS sequence"/>
</dbReference>
<name>A0AAD5WGE0_PARTN</name>